<keyword evidence="12" id="KW-0457">Lysine biosynthesis</keyword>
<dbReference type="PANTHER" id="PTHR43808:SF8">
    <property type="entry name" value="PEPTIDASE M20 DIMERISATION DOMAIN-CONTAINING PROTEIN"/>
    <property type="match status" value="1"/>
</dbReference>
<comment type="catalytic activity">
    <reaction evidence="14">
        <text>N-succinyl-(2S,6S)-2,6-diaminopimelate + H2O = (2S,6S)-2,6-diaminopimelate + succinate</text>
        <dbReference type="Rhea" id="RHEA:22608"/>
        <dbReference type="ChEBI" id="CHEBI:15377"/>
        <dbReference type="ChEBI" id="CHEBI:30031"/>
        <dbReference type="ChEBI" id="CHEBI:57609"/>
        <dbReference type="ChEBI" id="CHEBI:58087"/>
        <dbReference type="EC" id="3.5.1.18"/>
    </reaction>
</comment>
<feature type="domain" description="Peptidase M20 dimerisation" evidence="15">
    <location>
        <begin position="170"/>
        <end position="277"/>
    </location>
</feature>
<dbReference type="Proteomes" id="UP001057025">
    <property type="component" value="Chromosome"/>
</dbReference>
<sequence>MDKNEKLQILSDLVAINSVNGNELEVAEYLQKLLQQHDIQSKIIPLENDETRANLVVELGNQKPVLAITGHMDTVAVNDDWDTNPFQMTAKDGKLYGRGVTDMKSGLAAMVIAMIELKEAGTLIPGTIRLLATAGEEVDMPGAEALEKQGYMDDVDALLIGEPSGYRIAYASKGEINITFKSQGKAAHSSMPEFGLNAAQQLIEFWNQLKADLDHKDSTVKNHILGNDVYNIDVIRGGNQANTIPAEAEALVNIRTVPEFNNQTVMDIIDKRVAAFNAEQPADGKISHEMGMNIISVEGDANSTLIPMIQKLVKDKVGINVPVIGIPGATDASKLLVKHPVGFNTVVFGPGKTEMAHHKNEYCDENMYLEFTELYRDLFPNYLATLAK</sequence>
<keyword evidence="9" id="KW-0378">Hydrolase</keyword>
<comment type="cofactor">
    <cofactor evidence="2">
        <name>Zn(2+)</name>
        <dbReference type="ChEBI" id="CHEBI:29105"/>
    </cofactor>
</comment>
<keyword evidence="17" id="KW-1185">Reference proteome</keyword>
<evidence type="ECO:0000256" key="13">
    <source>
        <dbReference type="ARBA" id="ARBA00023285"/>
    </source>
</evidence>
<dbReference type="Pfam" id="PF01546">
    <property type="entry name" value="Peptidase_M20"/>
    <property type="match status" value="1"/>
</dbReference>
<keyword evidence="8" id="KW-0479">Metal-binding</keyword>
<dbReference type="InterPro" id="IPR002933">
    <property type="entry name" value="Peptidase_M20"/>
</dbReference>
<dbReference type="PRINTS" id="PR00934">
    <property type="entry name" value="XHISDIPTASE"/>
</dbReference>
<dbReference type="SUPFAM" id="SSF55031">
    <property type="entry name" value="Bacterial exopeptidase dimerisation domain"/>
    <property type="match status" value="1"/>
</dbReference>
<evidence type="ECO:0000256" key="4">
    <source>
        <dbReference type="ARBA" id="ARBA00006247"/>
    </source>
</evidence>
<keyword evidence="10" id="KW-0862">Zinc</keyword>
<evidence type="ECO:0000256" key="5">
    <source>
        <dbReference type="ARBA" id="ARBA00011921"/>
    </source>
</evidence>
<dbReference type="InterPro" id="IPR001261">
    <property type="entry name" value="ArgE/DapE_CS"/>
</dbReference>
<dbReference type="Gene3D" id="3.30.70.360">
    <property type="match status" value="1"/>
</dbReference>
<evidence type="ECO:0000256" key="3">
    <source>
        <dbReference type="ARBA" id="ARBA00005130"/>
    </source>
</evidence>
<evidence type="ECO:0000256" key="6">
    <source>
        <dbReference type="ARBA" id="ARBA00016853"/>
    </source>
</evidence>
<dbReference type="Pfam" id="PF07687">
    <property type="entry name" value="M20_dimer"/>
    <property type="match status" value="1"/>
</dbReference>
<keyword evidence="11" id="KW-0220">Diaminopimelate biosynthesis</keyword>
<evidence type="ECO:0000256" key="7">
    <source>
        <dbReference type="ARBA" id="ARBA00022605"/>
    </source>
</evidence>
<protein>
    <recommendedName>
        <fullName evidence="6">Probable succinyl-diaminopimelate desuccinylase</fullName>
        <ecNumber evidence="5">3.5.1.18</ecNumber>
    </recommendedName>
</protein>
<comment type="similarity">
    <text evidence="4">Belongs to the peptidase M20A family.</text>
</comment>
<evidence type="ECO:0000313" key="16">
    <source>
        <dbReference type="EMBL" id="USS88053.1"/>
    </source>
</evidence>
<evidence type="ECO:0000256" key="2">
    <source>
        <dbReference type="ARBA" id="ARBA00001947"/>
    </source>
</evidence>
<name>A0ABY5BUD6_9LACO</name>
<dbReference type="SUPFAM" id="SSF53187">
    <property type="entry name" value="Zn-dependent exopeptidases"/>
    <property type="match status" value="1"/>
</dbReference>
<evidence type="ECO:0000259" key="15">
    <source>
        <dbReference type="Pfam" id="PF07687"/>
    </source>
</evidence>
<dbReference type="NCBIfam" id="NF006365">
    <property type="entry name" value="PRK08588.1"/>
    <property type="match status" value="1"/>
</dbReference>
<dbReference type="InterPro" id="IPR010182">
    <property type="entry name" value="ArgE/DapE"/>
</dbReference>
<evidence type="ECO:0000256" key="1">
    <source>
        <dbReference type="ARBA" id="ARBA00001941"/>
    </source>
</evidence>
<evidence type="ECO:0000256" key="14">
    <source>
        <dbReference type="ARBA" id="ARBA00051301"/>
    </source>
</evidence>
<evidence type="ECO:0000256" key="12">
    <source>
        <dbReference type="ARBA" id="ARBA00023154"/>
    </source>
</evidence>
<dbReference type="CDD" id="cd08659">
    <property type="entry name" value="M20_ArgE_DapE-like"/>
    <property type="match status" value="1"/>
</dbReference>
<keyword evidence="13" id="KW-0170">Cobalt</keyword>
<evidence type="ECO:0000256" key="10">
    <source>
        <dbReference type="ARBA" id="ARBA00022833"/>
    </source>
</evidence>
<evidence type="ECO:0000256" key="11">
    <source>
        <dbReference type="ARBA" id="ARBA00022915"/>
    </source>
</evidence>
<dbReference type="InterPro" id="IPR011650">
    <property type="entry name" value="Peptidase_M20_dimer"/>
</dbReference>
<dbReference type="PROSITE" id="PS00758">
    <property type="entry name" value="ARGE_DAPE_CPG2_1"/>
    <property type="match status" value="1"/>
</dbReference>
<comment type="pathway">
    <text evidence="3">Amino-acid biosynthesis; L-lysine biosynthesis via DAP pathway; LL-2,6-diaminopimelate from (S)-tetrahydrodipicolinate (succinylase route): step 3/3.</text>
</comment>
<dbReference type="EC" id="3.5.1.18" evidence="5"/>
<evidence type="ECO:0000256" key="8">
    <source>
        <dbReference type="ARBA" id="ARBA00022723"/>
    </source>
</evidence>
<comment type="cofactor">
    <cofactor evidence="1">
        <name>Co(2+)</name>
        <dbReference type="ChEBI" id="CHEBI:48828"/>
    </cofactor>
</comment>
<dbReference type="PANTHER" id="PTHR43808">
    <property type="entry name" value="ACETYLORNITHINE DEACETYLASE"/>
    <property type="match status" value="1"/>
</dbReference>
<evidence type="ECO:0000256" key="9">
    <source>
        <dbReference type="ARBA" id="ARBA00022801"/>
    </source>
</evidence>
<dbReference type="InterPro" id="IPR050072">
    <property type="entry name" value="Peptidase_M20A"/>
</dbReference>
<dbReference type="NCBIfam" id="TIGR01910">
    <property type="entry name" value="DapE-ArgE"/>
    <property type="match status" value="1"/>
</dbReference>
<keyword evidence="7" id="KW-0028">Amino-acid biosynthesis</keyword>
<reference evidence="16" key="1">
    <citation type="submission" date="2022-05" db="EMBL/GenBank/DDBJ databases">
        <authorList>
            <person name="Oliphant S.A."/>
            <person name="Watson-Haigh N.S."/>
            <person name="Sumby K.M."/>
            <person name="Gardner J.M."/>
            <person name="Jiranek V."/>
        </authorList>
    </citation>
    <scope>NUCLEOTIDE SEQUENCE</scope>
    <source>
        <strain evidence="16">KI11_C11</strain>
    </source>
</reference>
<organism evidence="16 17">
    <name type="scientific">Fructilactobacillus hinvesii</name>
    <dbReference type="NCBI Taxonomy" id="2940300"/>
    <lineage>
        <taxon>Bacteria</taxon>
        <taxon>Bacillati</taxon>
        <taxon>Bacillota</taxon>
        <taxon>Bacilli</taxon>
        <taxon>Lactobacillales</taxon>
        <taxon>Lactobacillaceae</taxon>
        <taxon>Fructilactobacillus</taxon>
    </lineage>
</organism>
<dbReference type="InterPro" id="IPR036264">
    <property type="entry name" value="Bact_exopeptidase_dim_dom"/>
</dbReference>
<dbReference type="RefSeq" id="WP_252797342.1">
    <property type="nucleotide sequence ID" value="NZ_CP097118.1"/>
</dbReference>
<accession>A0ABY5BUD6</accession>
<proteinExistence type="inferred from homology"/>
<evidence type="ECO:0000313" key="17">
    <source>
        <dbReference type="Proteomes" id="UP001057025"/>
    </source>
</evidence>
<gene>
    <name evidence="16" type="ORF">M3M39_00780</name>
</gene>
<dbReference type="EMBL" id="CP097118">
    <property type="protein sequence ID" value="USS88053.1"/>
    <property type="molecule type" value="Genomic_DNA"/>
</dbReference>
<dbReference type="Gene3D" id="3.40.630.10">
    <property type="entry name" value="Zn peptidases"/>
    <property type="match status" value="1"/>
</dbReference>
<dbReference type="InterPro" id="IPR001160">
    <property type="entry name" value="Peptidase_M20C"/>
</dbReference>